<protein>
    <submittedName>
        <fullName evidence="1">Phage recombination protein Bet</fullName>
    </submittedName>
</protein>
<evidence type="ECO:0000313" key="2">
    <source>
        <dbReference type="Proteomes" id="UP000434475"/>
    </source>
</evidence>
<dbReference type="GO" id="GO:0006310">
    <property type="term" value="P:DNA recombination"/>
    <property type="evidence" value="ECO:0007669"/>
    <property type="project" value="InterPro"/>
</dbReference>
<evidence type="ECO:0000313" key="1">
    <source>
        <dbReference type="EMBL" id="MSB19018.1"/>
    </source>
</evidence>
<comment type="caution">
    <text evidence="1">The sequence shown here is derived from an EMBL/GenBank/DDBJ whole genome shotgun (WGS) entry which is preliminary data.</text>
</comment>
<name>A0A6I2QXD6_FLAPL</name>
<gene>
    <name evidence="1" type="primary">bet</name>
    <name evidence="1" type="ORF">GKE97_05740</name>
</gene>
<dbReference type="AlphaFoldDB" id="A0A6I2QXD6"/>
<dbReference type="NCBIfam" id="TIGR01913">
    <property type="entry name" value="bet_lambda"/>
    <property type="match status" value="1"/>
</dbReference>
<dbReference type="InterPro" id="IPR018330">
    <property type="entry name" value="RecT_fam"/>
</dbReference>
<proteinExistence type="predicted"/>
<dbReference type="GO" id="GO:0003677">
    <property type="term" value="F:DNA binding"/>
    <property type="evidence" value="ECO:0007669"/>
    <property type="project" value="InterPro"/>
</dbReference>
<dbReference type="InterPro" id="IPR010183">
    <property type="entry name" value="Phage_lambda_Bet"/>
</dbReference>
<dbReference type="Pfam" id="PF03837">
    <property type="entry name" value="RecT"/>
    <property type="match status" value="1"/>
</dbReference>
<accession>A0A6I2QXD6</accession>
<dbReference type="Proteomes" id="UP000434475">
    <property type="component" value="Unassembled WGS sequence"/>
</dbReference>
<sequence length="289" mass="32052">MNNSLTKITYETSLGTVELDFQTVKNYLVRGQADKITDQEVILFMKTCQAQKLNPFAQGEAYLIKFGSDPAQMVVGKDAYMRRAEENPAYRGHKSGIVVLRGDQVIQKEGTCLYPGETLLGGWCRVHRIRTGGAGEEIFKEVSLKEYDKGQANWKTKPCTMIEKVAVSQALRAAFPKDYEGMYVAEEVSEQGYTDAEYENMGTVGGEEPIDMTPISQDQRKALFKMVHEKLGKEQGNGLIQAVLAEFSLDSTNGMPVSTYHKVLDRVMEVLESCDSEASSTDDAEGPAE</sequence>
<dbReference type="EMBL" id="WKPR01000004">
    <property type="protein sequence ID" value="MSB19018.1"/>
    <property type="molecule type" value="Genomic_DNA"/>
</dbReference>
<organism evidence="1 2">
    <name type="scientific">Flavonifractor plautii</name>
    <name type="common">Fusobacterium plautii</name>
    <dbReference type="NCBI Taxonomy" id="292800"/>
    <lineage>
        <taxon>Bacteria</taxon>
        <taxon>Bacillati</taxon>
        <taxon>Bacillota</taxon>
        <taxon>Clostridia</taxon>
        <taxon>Eubacteriales</taxon>
        <taxon>Oscillospiraceae</taxon>
        <taxon>Flavonifractor</taxon>
    </lineage>
</organism>
<dbReference type="RefSeq" id="WP_172697381.1">
    <property type="nucleotide sequence ID" value="NZ_WKPR01000004.1"/>
</dbReference>
<reference evidence="1 2" key="1">
    <citation type="journal article" date="2019" name="Nat. Med.">
        <title>A library of human gut bacterial isolates paired with longitudinal multiomics data enables mechanistic microbiome research.</title>
        <authorList>
            <person name="Poyet M."/>
            <person name="Groussin M."/>
            <person name="Gibbons S.M."/>
            <person name="Avila-Pacheco J."/>
            <person name="Jiang X."/>
            <person name="Kearney S.M."/>
            <person name="Perrotta A.R."/>
            <person name="Berdy B."/>
            <person name="Zhao S."/>
            <person name="Lieberman T.D."/>
            <person name="Swanson P.K."/>
            <person name="Smith M."/>
            <person name="Roesemann S."/>
            <person name="Alexander J.E."/>
            <person name="Rich S.A."/>
            <person name="Livny J."/>
            <person name="Vlamakis H."/>
            <person name="Clish C."/>
            <person name="Bullock K."/>
            <person name="Deik A."/>
            <person name="Scott J."/>
            <person name="Pierce K.A."/>
            <person name="Xavier R.J."/>
            <person name="Alm E.J."/>
        </authorList>
    </citation>
    <scope>NUCLEOTIDE SEQUENCE [LARGE SCALE GENOMIC DNA]</scope>
    <source>
        <strain evidence="1 2">BIOML-A2</strain>
    </source>
</reference>